<dbReference type="GO" id="GO:0005975">
    <property type="term" value="P:carbohydrate metabolic process"/>
    <property type="evidence" value="ECO:0007669"/>
    <property type="project" value="InterPro"/>
</dbReference>
<evidence type="ECO:0000313" key="3">
    <source>
        <dbReference type="EMBL" id="GEP43329.1"/>
    </source>
</evidence>
<organism evidence="3 4">
    <name type="scientific">Brevifollis gellanilyticus</name>
    <dbReference type="NCBI Taxonomy" id="748831"/>
    <lineage>
        <taxon>Bacteria</taxon>
        <taxon>Pseudomonadati</taxon>
        <taxon>Verrucomicrobiota</taxon>
        <taxon>Verrucomicrobiia</taxon>
        <taxon>Verrucomicrobiales</taxon>
        <taxon>Verrucomicrobiaceae</taxon>
    </lineage>
</organism>
<evidence type="ECO:0000256" key="1">
    <source>
        <dbReference type="ARBA" id="ARBA00022729"/>
    </source>
</evidence>
<evidence type="ECO:0000313" key="4">
    <source>
        <dbReference type="Proteomes" id="UP000321577"/>
    </source>
</evidence>
<dbReference type="InterPro" id="IPR051398">
    <property type="entry name" value="Polysacch_Deacetylase"/>
</dbReference>
<dbReference type="PROSITE" id="PS51677">
    <property type="entry name" value="NODB"/>
    <property type="match status" value="1"/>
</dbReference>
<dbReference type="SUPFAM" id="SSF88713">
    <property type="entry name" value="Glycoside hydrolase/deacetylase"/>
    <property type="match status" value="1"/>
</dbReference>
<dbReference type="CDD" id="cd10918">
    <property type="entry name" value="CE4_NodB_like_5s_6s"/>
    <property type="match status" value="1"/>
</dbReference>
<dbReference type="EMBL" id="BKAG01000016">
    <property type="protein sequence ID" value="GEP43329.1"/>
    <property type="molecule type" value="Genomic_DNA"/>
</dbReference>
<dbReference type="InterPro" id="IPR011330">
    <property type="entry name" value="Glyco_hydro/deAcase_b/a-brl"/>
</dbReference>
<gene>
    <name evidence="3" type="ORF">BGE01nite_26200</name>
</gene>
<accession>A0A512M9D1</accession>
<evidence type="ECO:0000259" key="2">
    <source>
        <dbReference type="PROSITE" id="PS51677"/>
    </source>
</evidence>
<sequence length="243" mass="26326">MVRHVNAGKTLPHNAVAITFDDGLGSNYHLGYPILKELGLPATIFLATGFVDGTHPLWFQEVDRALRARGASTAELFAKLGQLKRLPDAEMRAEVAKLTADCAAAHPEVTLPMRWDQAREMKASGLIEFGGHTHSHPILARCTVEQQAEEIRQCCDRITAELGAAPTLFAYPNGGPTDFTADTQRLLAEHGFEASFTMMPARLVSGLTTQALPRYGNPTSMLEAEATVSGAFELLKQWRGGAA</sequence>
<comment type="caution">
    <text evidence="3">The sequence shown here is derived from an EMBL/GenBank/DDBJ whole genome shotgun (WGS) entry which is preliminary data.</text>
</comment>
<dbReference type="Pfam" id="PF01522">
    <property type="entry name" value="Polysacc_deac_1"/>
    <property type="match status" value="1"/>
</dbReference>
<proteinExistence type="predicted"/>
<feature type="domain" description="NodB homology" evidence="2">
    <location>
        <begin position="14"/>
        <end position="243"/>
    </location>
</feature>
<name>A0A512M9D1_9BACT</name>
<dbReference type="PANTHER" id="PTHR34216">
    <property type="match status" value="1"/>
</dbReference>
<dbReference type="InterPro" id="IPR002509">
    <property type="entry name" value="NODB_dom"/>
</dbReference>
<dbReference type="Gene3D" id="3.20.20.370">
    <property type="entry name" value="Glycoside hydrolase/deacetylase"/>
    <property type="match status" value="1"/>
</dbReference>
<protein>
    <recommendedName>
        <fullName evidence="2">NodB homology domain-containing protein</fullName>
    </recommendedName>
</protein>
<reference evidence="3 4" key="1">
    <citation type="submission" date="2019-07" db="EMBL/GenBank/DDBJ databases">
        <title>Whole genome shotgun sequence of Brevifollis gellanilyticus NBRC 108608.</title>
        <authorList>
            <person name="Hosoyama A."/>
            <person name="Uohara A."/>
            <person name="Ohji S."/>
            <person name="Ichikawa N."/>
        </authorList>
    </citation>
    <scope>NUCLEOTIDE SEQUENCE [LARGE SCALE GENOMIC DNA]</scope>
    <source>
        <strain evidence="3 4">NBRC 108608</strain>
    </source>
</reference>
<keyword evidence="1" id="KW-0732">Signal</keyword>
<dbReference type="GO" id="GO:0016810">
    <property type="term" value="F:hydrolase activity, acting on carbon-nitrogen (but not peptide) bonds"/>
    <property type="evidence" value="ECO:0007669"/>
    <property type="project" value="InterPro"/>
</dbReference>
<dbReference type="AlphaFoldDB" id="A0A512M9D1"/>
<keyword evidence="4" id="KW-1185">Reference proteome</keyword>
<dbReference type="Proteomes" id="UP000321577">
    <property type="component" value="Unassembled WGS sequence"/>
</dbReference>
<dbReference type="PANTHER" id="PTHR34216:SF7">
    <property type="entry name" value="POLY-BETA-1,6-N-ACETYL-D-GLUCOSAMINE N-DEACETYLASE"/>
    <property type="match status" value="1"/>
</dbReference>